<name>A0A919PAW8_9CELL</name>
<comment type="caution">
    <text evidence="1">The sequence shown here is derived from an EMBL/GenBank/DDBJ whole genome shotgun (WGS) entry which is preliminary data.</text>
</comment>
<dbReference type="EMBL" id="BONO01000026">
    <property type="protein sequence ID" value="GIG37649.1"/>
    <property type="molecule type" value="Genomic_DNA"/>
</dbReference>
<evidence type="ECO:0000313" key="1">
    <source>
        <dbReference type="EMBL" id="GIG37649.1"/>
    </source>
</evidence>
<dbReference type="Proteomes" id="UP000642125">
    <property type="component" value="Unassembled WGS sequence"/>
</dbReference>
<accession>A0A919PAW8</accession>
<organism evidence="1 2">
    <name type="scientific">Cellulomonas pakistanensis</name>
    <dbReference type="NCBI Taxonomy" id="992287"/>
    <lineage>
        <taxon>Bacteria</taxon>
        <taxon>Bacillati</taxon>
        <taxon>Actinomycetota</taxon>
        <taxon>Actinomycetes</taxon>
        <taxon>Micrococcales</taxon>
        <taxon>Cellulomonadaceae</taxon>
        <taxon>Cellulomonas</taxon>
    </lineage>
</organism>
<evidence type="ECO:0000313" key="2">
    <source>
        <dbReference type="Proteomes" id="UP000642125"/>
    </source>
</evidence>
<dbReference type="AlphaFoldDB" id="A0A919PAW8"/>
<gene>
    <name evidence="1" type="ORF">Cpa01nite_30300</name>
</gene>
<proteinExistence type="predicted"/>
<sequence length="66" mass="6908">MTGSSSLVPPWPQDASVHPGCEIRCALPVGPALETAARVLSGHGYRVHRESSSTVVAELGGRLRAE</sequence>
<reference evidence="1" key="1">
    <citation type="submission" date="2021-01" db="EMBL/GenBank/DDBJ databases">
        <title>Whole genome shotgun sequence of Cellulomonas pakistanensis NBRC 110800.</title>
        <authorList>
            <person name="Komaki H."/>
            <person name="Tamura T."/>
        </authorList>
    </citation>
    <scope>NUCLEOTIDE SEQUENCE</scope>
    <source>
        <strain evidence="1">NBRC 110800</strain>
    </source>
</reference>
<keyword evidence="2" id="KW-1185">Reference proteome</keyword>
<protein>
    <submittedName>
        <fullName evidence="1">Uncharacterized protein</fullName>
    </submittedName>
</protein>